<dbReference type="InterPro" id="IPR002156">
    <property type="entry name" value="RNaseH_domain"/>
</dbReference>
<accession>A0A0R1KAC5</accession>
<dbReference type="STRING" id="1423775.FD03_GL001941"/>
<dbReference type="RefSeq" id="WP_025024290.1">
    <property type="nucleotide sequence ID" value="NZ_AZDZ01000003.1"/>
</dbReference>
<evidence type="ECO:0000313" key="2">
    <source>
        <dbReference type="EMBL" id="KRK80517.1"/>
    </source>
</evidence>
<dbReference type="PATRIC" id="fig|1423775.4.peg.1979"/>
<protein>
    <recommendedName>
        <fullName evidence="1">RNase H type-1 domain-containing protein</fullName>
    </recommendedName>
</protein>
<dbReference type="Pfam" id="PF13456">
    <property type="entry name" value="RVT_3"/>
    <property type="match status" value="1"/>
</dbReference>
<name>A0A0R1KAC5_9LACO</name>
<dbReference type="GO" id="GO:0004523">
    <property type="term" value="F:RNA-DNA hybrid ribonuclease activity"/>
    <property type="evidence" value="ECO:0007669"/>
    <property type="project" value="InterPro"/>
</dbReference>
<proteinExistence type="predicted"/>
<dbReference type="AlphaFoldDB" id="A0A0R1KAC5"/>
<dbReference type="OrthoDB" id="7845843at2"/>
<dbReference type="EMBL" id="AZDZ01000003">
    <property type="protein sequence ID" value="KRK80517.1"/>
    <property type="molecule type" value="Genomic_DNA"/>
</dbReference>
<dbReference type="eggNOG" id="COG0328">
    <property type="taxonomic scope" value="Bacteria"/>
</dbReference>
<dbReference type="GO" id="GO:0003676">
    <property type="term" value="F:nucleic acid binding"/>
    <property type="evidence" value="ECO:0007669"/>
    <property type="project" value="InterPro"/>
</dbReference>
<dbReference type="SUPFAM" id="SSF53098">
    <property type="entry name" value="Ribonuclease H-like"/>
    <property type="match status" value="1"/>
</dbReference>
<dbReference type="PROSITE" id="PS50879">
    <property type="entry name" value="RNASE_H_1"/>
    <property type="match status" value="1"/>
</dbReference>
<evidence type="ECO:0000259" key="1">
    <source>
        <dbReference type="PROSITE" id="PS50879"/>
    </source>
</evidence>
<reference evidence="2 3" key="1">
    <citation type="journal article" date="2015" name="Genome Announc.">
        <title>Expanding the biotechnology potential of lactobacilli through comparative genomics of 213 strains and associated genera.</title>
        <authorList>
            <person name="Sun Z."/>
            <person name="Harris H.M."/>
            <person name="McCann A."/>
            <person name="Guo C."/>
            <person name="Argimon S."/>
            <person name="Zhang W."/>
            <person name="Yang X."/>
            <person name="Jeffery I.B."/>
            <person name="Cooney J.C."/>
            <person name="Kagawa T.F."/>
            <person name="Liu W."/>
            <person name="Song Y."/>
            <person name="Salvetti E."/>
            <person name="Wrobel A."/>
            <person name="Rasinkangas P."/>
            <person name="Parkhill J."/>
            <person name="Rea M.C."/>
            <person name="O'Sullivan O."/>
            <person name="Ritari J."/>
            <person name="Douillard F.P."/>
            <person name="Paul Ross R."/>
            <person name="Yang R."/>
            <person name="Briner A.E."/>
            <person name="Felis G.E."/>
            <person name="de Vos W.M."/>
            <person name="Barrangou R."/>
            <person name="Klaenhammer T.R."/>
            <person name="Caufield P.W."/>
            <person name="Cui Y."/>
            <person name="Zhang H."/>
            <person name="O'Toole P.W."/>
        </authorList>
    </citation>
    <scope>NUCLEOTIDE SEQUENCE [LARGE SCALE GENOMIC DNA]</scope>
    <source>
        <strain evidence="2 3">DSM 19682</strain>
    </source>
</reference>
<sequence>MIKLYTDAGLNSNLNLAATAYVIKYNDQTINRVQPQNPTDNHYLEFLALKLALDELLEHNWNSDILFIHSDSKILTDSIDKKYSKHYQTILDDILKQLTNFPSYFVKHIADKDNRSAHSLVHHELIKLRK</sequence>
<dbReference type="Proteomes" id="UP000051248">
    <property type="component" value="Unassembled WGS sequence"/>
</dbReference>
<gene>
    <name evidence="2" type="ORF">FD03_GL001941</name>
</gene>
<feature type="domain" description="RNase H type-1" evidence="1">
    <location>
        <begin position="1"/>
        <end position="126"/>
    </location>
</feature>
<dbReference type="InterPro" id="IPR036397">
    <property type="entry name" value="RNaseH_sf"/>
</dbReference>
<dbReference type="Gene3D" id="3.30.420.10">
    <property type="entry name" value="Ribonuclease H-like superfamily/Ribonuclease H"/>
    <property type="match status" value="1"/>
</dbReference>
<keyword evidence="3" id="KW-1185">Reference proteome</keyword>
<organism evidence="2 3">
    <name type="scientific">Companilactobacillus nodensis DSM 19682 = JCM 14932 = NBRC 107160</name>
    <dbReference type="NCBI Taxonomy" id="1423775"/>
    <lineage>
        <taxon>Bacteria</taxon>
        <taxon>Bacillati</taxon>
        <taxon>Bacillota</taxon>
        <taxon>Bacilli</taxon>
        <taxon>Lactobacillales</taxon>
        <taxon>Lactobacillaceae</taxon>
        <taxon>Companilactobacillus</taxon>
    </lineage>
</organism>
<evidence type="ECO:0000313" key="3">
    <source>
        <dbReference type="Proteomes" id="UP000051248"/>
    </source>
</evidence>
<dbReference type="InterPro" id="IPR012337">
    <property type="entry name" value="RNaseH-like_sf"/>
</dbReference>
<comment type="caution">
    <text evidence="2">The sequence shown here is derived from an EMBL/GenBank/DDBJ whole genome shotgun (WGS) entry which is preliminary data.</text>
</comment>